<reference evidence="2" key="1">
    <citation type="submission" date="2021-09" db="EMBL/GenBank/DDBJ databases">
        <title>The genome of Mauremys mutica provides insights into the evolution of semi-aquatic lifestyle.</title>
        <authorList>
            <person name="Gong S."/>
            <person name="Gao Y."/>
        </authorList>
    </citation>
    <scope>NUCLEOTIDE SEQUENCE</scope>
    <source>
        <strain evidence="2">MM-2020</strain>
        <tissue evidence="2">Muscle</tissue>
    </source>
</reference>
<gene>
    <name evidence="2" type="ORF">KIL84_004529</name>
</gene>
<feature type="region of interest" description="Disordered" evidence="1">
    <location>
        <begin position="99"/>
        <end position="125"/>
    </location>
</feature>
<organism evidence="2 3">
    <name type="scientific">Mauremys mutica</name>
    <name type="common">yellowpond turtle</name>
    <dbReference type="NCBI Taxonomy" id="74926"/>
    <lineage>
        <taxon>Eukaryota</taxon>
        <taxon>Metazoa</taxon>
        <taxon>Chordata</taxon>
        <taxon>Craniata</taxon>
        <taxon>Vertebrata</taxon>
        <taxon>Euteleostomi</taxon>
        <taxon>Archelosauria</taxon>
        <taxon>Testudinata</taxon>
        <taxon>Testudines</taxon>
        <taxon>Cryptodira</taxon>
        <taxon>Durocryptodira</taxon>
        <taxon>Testudinoidea</taxon>
        <taxon>Geoemydidae</taxon>
        <taxon>Geoemydinae</taxon>
        <taxon>Mauremys</taxon>
    </lineage>
</organism>
<evidence type="ECO:0000256" key="1">
    <source>
        <dbReference type="SAM" id="MobiDB-lite"/>
    </source>
</evidence>
<evidence type="ECO:0000313" key="2">
    <source>
        <dbReference type="EMBL" id="KAH1183037.1"/>
    </source>
</evidence>
<dbReference type="AlphaFoldDB" id="A0A9D3XN52"/>
<evidence type="ECO:0000313" key="3">
    <source>
        <dbReference type="Proteomes" id="UP000827986"/>
    </source>
</evidence>
<sequence>MNSSSTIALGCSLSRGQGLTGPWSLNLLLVPRGGGRLRFTGALGTKNIWASIPGGPQIGQGPRGPCLEAMPLNQERDTRGDGTWGDLLVAMLLPFCGQSGQPSPSPVNGNQAEPSSPAIGSPVPY</sequence>
<keyword evidence="3" id="KW-1185">Reference proteome</keyword>
<accession>A0A9D3XN52</accession>
<dbReference type="Proteomes" id="UP000827986">
    <property type="component" value="Unassembled WGS sequence"/>
</dbReference>
<name>A0A9D3XN52_9SAUR</name>
<dbReference type="EMBL" id="JAHDVG010000466">
    <property type="protein sequence ID" value="KAH1183037.1"/>
    <property type="molecule type" value="Genomic_DNA"/>
</dbReference>
<proteinExistence type="predicted"/>
<comment type="caution">
    <text evidence="2">The sequence shown here is derived from an EMBL/GenBank/DDBJ whole genome shotgun (WGS) entry which is preliminary data.</text>
</comment>
<protein>
    <submittedName>
        <fullName evidence="2">Uncharacterized protein</fullName>
    </submittedName>
</protein>
<feature type="compositionally biased region" description="Polar residues" evidence="1">
    <location>
        <begin position="99"/>
        <end position="114"/>
    </location>
</feature>